<dbReference type="Pfam" id="PF05602">
    <property type="entry name" value="CLPTM1"/>
    <property type="match status" value="1"/>
</dbReference>
<dbReference type="VEuPathDB" id="TrichDB:TRFO_03501"/>
<evidence type="ECO:0000313" key="9">
    <source>
        <dbReference type="Proteomes" id="UP000179807"/>
    </source>
</evidence>
<dbReference type="GO" id="GO:0016020">
    <property type="term" value="C:membrane"/>
    <property type="evidence" value="ECO:0007669"/>
    <property type="project" value="UniProtKB-SubCell"/>
</dbReference>
<keyword evidence="3 7" id="KW-0812">Transmembrane</keyword>
<dbReference type="InterPro" id="IPR008429">
    <property type="entry name" value="CLPTM1"/>
</dbReference>
<feature type="transmembrane region" description="Helical" evidence="7">
    <location>
        <begin position="376"/>
        <end position="400"/>
    </location>
</feature>
<comment type="similarity">
    <text evidence="2">Belongs to the CLPTM1 family.</text>
</comment>
<dbReference type="PANTHER" id="PTHR21347:SF0">
    <property type="entry name" value="LIPID SCRAMBLASE CLPTM1L"/>
    <property type="match status" value="1"/>
</dbReference>
<evidence type="ECO:0000256" key="2">
    <source>
        <dbReference type="ARBA" id="ARBA00009310"/>
    </source>
</evidence>
<evidence type="ECO:0000256" key="1">
    <source>
        <dbReference type="ARBA" id="ARBA00004141"/>
    </source>
</evidence>
<sequence>MKKNKEVEEIPSGLDKFLKRYLILFLGVFYFIFSSFIQPYLNRKFVINHERDCWNVWDDGEPFDLKVQLTNTIEPKSSKNFRLLKILKNISYKPTKPVIGDKILDFNFSLKITDEIRSNKTILFFHILASPSRCNFIDHVPHNGKPCYSIQTFVPVIRWIQKKIDLRRNLLSEKIIEKPTGPLPFEPYVYKNLSFDIVHENRMINPELLFASNGPFYRFSIPSHIFLPPISPDQFWEIEERRTFLNFSLKNQTQNHSQTSPEKEKSNTNSRQTKDQENNLNGNHVKNEGDFNENNEIEFNIQVYLRHPWLWEQKLSYDEESHEYEYVHKVWEDMKRAMIDTKPLLLYTTIFASGAKIILNLLAFKEDVSWWNSRENLNGISIQTLGIKAFSQFVIFLFLLDEDTSWLVRIMKFISVILEFWKISKVLEPIMEFPYFQVKKSYRSSTFEIDAEGSKYLSYLMIPLLIIYSIYSLVYEKFKSLYSFLIRVAVGAVYAFGFLAMLPQLYINYRLKTVAGMSGLVLALKFVNTFIDDLFAFVMTMPTLHRIACFRDDIVFFIWLYQCYIYPTDLTRVNEFGESFVEEDKKDEENEINDKAKLLPKIDDESITHRTKKDKHEKDDVQAKEEIKIKKD</sequence>
<name>A0A1J4KP53_9EUKA</name>
<comment type="subcellular location">
    <subcellularLocation>
        <location evidence="1">Membrane</location>
        <topology evidence="1">Multi-pass membrane protein</topology>
    </subcellularLocation>
</comment>
<feature type="transmembrane region" description="Helical" evidence="7">
    <location>
        <begin position="21"/>
        <end position="41"/>
    </location>
</feature>
<protein>
    <submittedName>
        <fullName evidence="8">Cisplatin</fullName>
    </submittedName>
</protein>
<proteinExistence type="inferred from homology"/>
<evidence type="ECO:0000256" key="7">
    <source>
        <dbReference type="SAM" id="Phobius"/>
    </source>
</evidence>
<keyword evidence="5 7" id="KW-0472">Membrane</keyword>
<reference evidence="8" key="1">
    <citation type="submission" date="2016-10" db="EMBL/GenBank/DDBJ databases">
        <authorList>
            <person name="Benchimol M."/>
            <person name="Almeida L.G."/>
            <person name="Vasconcelos A.T."/>
            <person name="Perreira-Neves A."/>
            <person name="Rosa I.A."/>
            <person name="Tasca T."/>
            <person name="Bogo M.R."/>
            <person name="de Souza W."/>
        </authorList>
    </citation>
    <scope>NUCLEOTIDE SEQUENCE [LARGE SCALE GENOMIC DNA]</scope>
    <source>
        <strain evidence="8">K</strain>
    </source>
</reference>
<gene>
    <name evidence="8" type="ORF">TRFO_03501</name>
</gene>
<keyword evidence="9" id="KW-1185">Reference proteome</keyword>
<dbReference type="AlphaFoldDB" id="A0A1J4KP53"/>
<dbReference type="GeneID" id="94826039"/>
<feature type="compositionally biased region" description="Basic and acidic residues" evidence="6">
    <location>
        <begin position="261"/>
        <end position="277"/>
    </location>
</feature>
<evidence type="ECO:0000313" key="8">
    <source>
        <dbReference type="EMBL" id="OHT13071.1"/>
    </source>
</evidence>
<dbReference type="EMBL" id="MLAK01000549">
    <property type="protein sequence ID" value="OHT13071.1"/>
    <property type="molecule type" value="Genomic_DNA"/>
</dbReference>
<dbReference type="OrthoDB" id="378564at2759"/>
<evidence type="ECO:0000256" key="5">
    <source>
        <dbReference type="ARBA" id="ARBA00023136"/>
    </source>
</evidence>
<feature type="transmembrane region" description="Helical" evidence="7">
    <location>
        <begin position="344"/>
        <end position="364"/>
    </location>
</feature>
<feature type="region of interest" description="Disordered" evidence="6">
    <location>
        <begin position="251"/>
        <end position="291"/>
    </location>
</feature>
<accession>A0A1J4KP53</accession>
<evidence type="ECO:0000256" key="6">
    <source>
        <dbReference type="SAM" id="MobiDB-lite"/>
    </source>
</evidence>
<evidence type="ECO:0000256" key="3">
    <source>
        <dbReference type="ARBA" id="ARBA00022692"/>
    </source>
</evidence>
<keyword evidence="4 7" id="KW-1133">Transmembrane helix</keyword>
<organism evidence="8 9">
    <name type="scientific">Tritrichomonas foetus</name>
    <dbReference type="NCBI Taxonomy" id="1144522"/>
    <lineage>
        <taxon>Eukaryota</taxon>
        <taxon>Metamonada</taxon>
        <taxon>Parabasalia</taxon>
        <taxon>Tritrichomonadida</taxon>
        <taxon>Tritrichomonadidae</taxon>
        <taxon>Tritrichomonas</taxon>
    </lineage>
</organism>
<feature type="compositionally biased region" description="Polar residues" evidence="6">
    <location>
        <begin position="251"/>
        <end position="260"/>
    </location>
</feature>
<feature type="transmembrane region" description="Helical" evidence="7">
    <location>
        <begin position="456"/>
        <end position="475"/>
    </location>
</feature>
<evidence type="ECO:0000256" key="4">
    <source>
        <dbReference type="ARBA" id="ARBA00022989"/>
    </source>
</evidence>
<feature type="transmembrane region" description="Helical" evidence="7">
    <location>
        <begin position="481"/>
        <end position="502"/>
    </location>
</feature>
<comment type="caution">
    <text evidence="8">The sequence shown here is derived from an EMBL/GenBank/DDBJ whole genome shotgun (WGS) entry which is preliminary data.</text>
</comment>
<dbReference type="GO" id="GO:0012505">
    <property type="term" value="C:endomembrane system"/>
    <property type="evidence" value="ECO:0007669"/>
    <property type="project" value="TreeGrafter"/>
</dbReference>
<dbReference type="Proteomes" id="UP000179807">
    <property type="component" value="Unassembled WGS sequence"/>
</dbReference>
<feature type="region of interest" description="Disordered" evidence="6">
    <location>
        <begin position="608"/>
        <end position="632"/>
    </location>
</feature>
<dbReference type="RefSeq" id="XP_068366207.1">
    <property type="nucleotide sequence ID" value="XM_068491335.1"/>
</dbReference>
<dbReference type="PANTHER" id="PTHR21347">
    <property type="entry name" value="CLEFT LIP AND PALATE ASSOCIATED TRANSMEMBRANE PROTEIN-RELATED"/>
    <property type="match status" value="1"/>
</dbReference>